<evidence type="ECO:0000256" key="2">
    <source>
        <dbReference type="ARBA" id="ARBA00022490"/>
    </source>
</evidence>
<accession>A0ABQ8L182</accession>
<dbReference type="InterPro" id="IPR051261">
    <property type="entry name" value="NLR"/>
</dbReference>
<dbReference type="Pfam" id="PF14484">
    <property type="entry name" value="FISNA"/>
    <property type="match status" value="1"/>
</dbReference>
<evidence type="ECO:0000256" key="3">
    <source>
        <dbReference type="ARBA" id="ARBA00022614"/>
    </source>
</evidence>
<evidence type="ECO:0000256" key="4">
    <source>
        <dbReference type="ARBA" id="ARBA00022737"/>
    </source>
</evidence>
<comment type="caution">
    <text evidence="8">The sequence shown here is derived from an EMBL/GenBank/DDBJ whole genome shotgun (WGS) entry which is preliminary data.</text>
</comment>
<keyword evidence="5" id="KW-0547">Nucleotide-binding</keyword>
<sequence>MENVNHEHEILKIDDAFKNKKTQDKPIKCNDIFTELRKNNKEKIVLTKGVAGIGKTVSVHKFILDWAEGNTNQDIHCVFLFLFREINMIKDRELNLHEFLLKFYPELKDLEKSKLYKECKLVFIFDGLDESRLLLNFKSETLNTVEERASVDVLFTSLVKGKLLPSALVWVTSRPAAANQIPPEYVGLFTEVQGFTDEQKEQYFRKRITDENLSSKIISHIKTSRSLYIMCHIPVFCWITATVLQNILIKNSEENISTTLTEMYIHFLLIQMNMKSQKYDEKAERERTKLLCLNKEMILKLAKLAFEQLKQKNIVFYEDDLEECDIDVSKDTEFTGMIAEIFKMEDGLHETKVFCFVHLSVQEFLAAVHVFVCYLNKNMQELQFFFDKPEENITLQKLLQNTVDKAMNSQRGHLDLFLRFLMGISLKSSQNLLKGLITHTEDTTESITKTTEYIKQVQNRKISDEALVNLFYCLLELKDHSLYEEIQSYLSSDEHPGRNLSSSMCTVLTYVLLMSEKVLDEFNPKRFTSPSNYKRLIPAVRCCRKAL</sequence>
<dbReference type="SUPFAM" id="SSF52540">
    <property type="entry name" value="P-loop containing nucleoside triphosphate hydrolases"/>
    <property type="match status" value="1"/>
</dbReference>
<dbReference type="Pfam" id="PF17776">
    <property type="entry name" value="NLRC4_HD2"/>
    <property type="match status" value="1"/>
</dbReference>
<keyword evidence="2" id="KW-0963">Cytoplasm</keyword>
<evidence type="ECO:0000256" key="1">
    <source>
        <dbReference type="ARBA" id="ARBA00004496"/>
    </source>
</evidence>
<dbReference type="InterPro" id="IPR029495">
    <property type="entry name" value="NACHT-assoc"/>
</dbReference>
<name>A0ABQ8L182_LABRO</name>
<dbReference type="Pfam" id="PF05729">
    <property type="entry name" value="NACHT"/>
    <property type="match status" value="1"/>
</dbReference>
<keyword evidence="4" id="KW-0677">Repeat</keyword>
<feature type="domain" description="NACHT" evidence="7">
    <location>
        <begin position="43"/>
        <end position="177"/>
    </location>
</feature>
<dbReference type="PANTHER" id="PTHR24106">
    <property type="entry name" value="NACHT, LRR AND CARD DOMAINS-CONTAINING"/>
    <property type="match status" value="1"/>
</dbReference>
<dbReference type="InterPro" id="IPR027417">
    <property type="entry name" value="P-loop_NTPase"/>
</dbReference>
<proteinExistence type="predicted"/>
<dbReference type="EMBL" id="JACTAM010002502">
    <property type="protein sequence ID" value="KAI2644499.1"/>
    <property type="molecule type" value="Genomic_DNA"/>
</dbReference>
<dbReference type="InterPro" id="IPR041075">
    <property type="entry name" value="NOD1/2_WH"/>
</dbReference>
<protein>
    <submittedName>
        <fullName evidence="8">NLR family CARD domain-containing protein 3</fullName>
    </submittedName>
</protein>
<gene>
    <name evidence="8" type="ORF">H4Q32_028511</name>
</gene>
<evidence type="ECO:0000256" key="6">
    <source>
        <dbReference type="ARBA" id="ARBA00022840"/>
    </source>
</evidence>
<dbReference type="PROSITE" id="PS50837">
    <property type="entry name" value="NACHT"/>
    <property type="match status" value="1"/>
</dbReference>
<dbReference type="Gene3D" id="3.40.50.300">
    <property type="entry name" value="P-loop containing nucleotide triphosphate hydrolases"/>
    <property type="match status" value="1"/>
</dbReference>
<organism evidence="8 9">
    <name type="scientific">Labeo rohita</name>
    <name type="common">Indian major carp</name>
    <name type="synonym">Cyprinus rohita</name>
    <dbReference type="NCBI Taxonomy" id="84645"/>
    <lineage>
        <taxon>Eukaryota</taxon>
        <taxon>Metazoa</taxon>
        <taxon>Chordata</taxon>
        <taxon>Craniata</taxon>
        <taxon>Vertebrata</taxon>
        <taxon>Euteleostomi</taxon>
        <taxon>Actinopterygii</taxon>
        <taxon>Neopterygii</taxon>
        <taxon>Teleostei</taxon>
        <taxon>Ostariophysi</taxon>
        <taxon>Cypriniformes</taxon>
        <taxon>Cyprinidae</taxon>
        <taxon>Labeoninae</taxon>
        <taxon>Labeonini</taxon>
        <taxon>Labeo</taxon>
    </lineage>
</organism>
<dbReference type="InterPro" id="IPR041267">
    <property type="entry name" value="NLRP_HD2"/>
</dbReference>
<comment type="subcellular location">
    <subcellularLocation>
        <location evidence="1">Cytoplasm</location>
    </subcellularLocation>
</comment>
<evidence type="ECO:0000256" key="5">
    <source>
        <dbReference type="ARBA" id="ARBA00022741"/>
    </source>
</evidence>
<reference evidence="8 9" key="1">
    <citation type="submission" date="2022-01" db="EMBL/GenBank/DDBJ databases">
        <title>A high-quality chromosome-level genome assembly of rohu carp, Labeo rohita.</title>
        <authorList>
            <person name="Arick M.A. II"/>
            <person name="Hsu C.-Y."/>
            <person name="Magbanua Z."/>
            <person name="Pechanova O."/>
            <person name="Grover C."/>
            <person name="Miller E."/>
            <person name="Thrash A."/>
            <person name="Ezzel L."/>
            <person name="Alam S."/>
            <person name="Benzie J."/>
            <person name="Hamilton M."/>
            <person name="Karsi A."/>
            <person name="Lawrence M.L."/>
            <person name="Peterson D.G."/>
        </authorList>
    </citation>
    <scope>NUCLEOTIDE SEQUENCE [LARGE SCALE GENOMIC DNA]</scope>
    <source>
        <strain evidence="9">BAU-BD-2019</strain>
        <tissue evidence="8">Blood</tissue>
    </source>
</reference>
<dbReference type="Proteomes" id="UP000830375">
    <property type="component" value="Unassembled WGS sequence"/>
</dbReference>
<evidence type="ECO:0000313" key="8">
    <source>
        <dbReference type="EMBL" id="KAI2644499.1"/>
    </source>
</evidence>
<keyword evidence="6" id="KW-0067">ATP-binding</keyword>
<dbReference type="Pfam" id="PF17779">
    <property type="entry name" value="WHD_NOD2"/>
    <property type="match status" value="1"/>
</dbReference>
<evidence type="ECO:0000313" key="9">
    <source>
        <dbReference type="Proteomes" id="UP000830375"/>
    </source>
</evidence>
<dbReference type="InterPro" id="IPR007111">
    <property type="entry name" value="NACHT_NTPase"/>
</dbReference>
<keyword evidence="3" id="KW-0433">Leucine-rich repeat</keyword>
<evidence type="ECO:0000259" key="7">
    <source>
        <dbReference type="PROSITE" id="PS50837"/>
    </source>
</evidence>
<keyword evidence="9" id="KW-1185">Reference proteome</keyword>